<organism evidence="1 2">
    <name type="scientific">Desulfoglaeba alkanexedens ALDC</name>
    <dbReference type="NCBI Taxonomy" id="980445"/>
    <lineage>
        <taxon>Bacteria</taxon>
        <taxon>Pseudomonadati</taxon>
        <taxon>Thermodesulfobacteriota</taxon>
        <taxon>Syntrophobacteria</taxon>
        <taxon>Syntrophobacterales</taxon>
        <taxon>Syntrophobacteraceae</taxon>
        <taxon>Desulfoglaeba</taxon>
    </lineage>
</organism>
<dbReference type="Proteomes" id="UP000298602">
    <property type="component" value="Chromosome"/>
</dbReference>
<evidence type="ECO:0000313" key="2">
    <source>
        <dbReference type="Proteomes" id="UP000298602"/>
    </source>
</evidence>
<protein>
    <submittedName>
        <fullName evidence="1">DUF4416 family protein</fullName>
    </submittedName>
</protein>
<reference evidence="1 2" key="1">
    <citation type="submission" date="2019-05" db="EMBL/GenBank/DDBJ databases">
        <title>The Complete Genome Sequence of the n-alkane-degrading Desulfoglaeba alkanexedens ALDC reveals multiple alkylsuccinate synthase gene clusters.</title>
        <authorList>
            <person name="Callaghan A.V."/>
            <person name="Davidova I.A."/>
            <person name="Duncan K.E."/>
            <person name="Morris B."/>
            <person name="McInerney M.J."/>
        </authorList>
    </citation>
    <scope>NUCLEOTIDE SEQUENCE [LARGE SCALE GENOMIC DNA]</scope>
    <source>
        <strain evidence="1 2">ALDC</strain>
    </source>
</reference>
<dbReference type="OrthoDB" id="9788989at2"/>
<dbReference type="AlphaFoldDB" id="A0A4P8KZT9"/>
<dbReference type="KEGG" id="dax:FDQ92_01980"/>
<accession>A0A4P8KZT9</accession>
<dbReference type="InterPro" id="IPR025529">
    <property type="entry name" value="DUF4416"/>
</dbReference>
<sequence length="188" mass="21406">MSRPRESEPQTLIAGLLYREKEILTEALRRLVDGYGPLDFLSEPMPFHYSTYYEKEMGSDIFRRFAAFSDPVDPETLPDVKLQTNTIEGHLAENHRRRVNIDPGLLSPDRLVLATGKSAAHRIYLRAGIYADLTLIFQKGAYQPLPWTYPDYREPVVRHAFGALRAAAAGRRWSRLPRSPVALPEDPS</sequence>
<name>A0A4P8KZT9_9BACT</name>
<proteinExistence type="predicted"/>
<gene>
    <name evidence="1" type="ORF">FDQ92_01980</name>
</gene>
<dbReference type="Pfam" id="PF14385">
    <property type="entry name" value="DUF4416"/>
    <property type="match status" value="1"/>
</dbReference>
<keyword evidence="2" id="KW-1185">Reference proteome</keyword>
<reference evidence="1 2" key="2">
    <citation type="submission" date="2019-05" db="EMBL/GenBank/DDBJ databases">
        <authorList>
            <person name="Suflita J.M."/>
            <person name="Marks C.R."/>
        </authorList>
    </citation>
    <scope>NUCLEOTIDE SEQUENCE [LARGE SCALE GENOMIC DNA]</scope>
    <source>
        <strain evidence="1 2">ALDC</strain>
    </source>
</reference>
<evidence type="ECO:0000313" key="1">
    <source>
        <dbReference type="EMBL" id="QCQ21076.1"/>
    </source>
</evidence>
<dbReference type="EMBL" id="CP040098">
    <property type="protein sequence ID" value="QCQ21076.1"/>
    <property type="molecule type" value="Genomic_DNA"/>
</dbReference>
<dbReference type="RefSeq" id="WP_137423045.1">
    <property type="nucleotide sequence ID" value="NZ_CP040098.1"/>
</dbReference>